<dbReference type="STRING" id="1810919.A0A3D8R495"/>
<dbReference type="EMBL" id="PVWQ01000011">
    <property type="protein sequence ID" value="RDW68883.1"/>
    <property type="molecule type" value="Genomic_DNA"/>
</dbReference>
<evidence type="ECO:0000256" key="1">
    <source>
        <dbReference type="SAM" id="MobiDB-lite"/>
    </source>
</evidence>
<dbReference type="Pfam" id="PF00651">
    <property type="entry name" value="BTB"/>
    <property type="match status" value="1"/>
</dbReference>
<name>A0A3D8R495_9EURO</name>
<dbReference type="GeneID" id="38119013"/>
<evidence type="ECO:0000259" key="2">
    <source>
        <dbReference type="PROSITE" id="PS50097"/>
    </source>
</evidence>
<feature type="compositionally biased region" description="Basic and acidic residues" evidence="1">
    <location>
        <begin position="107"/>
        <end position="118"/>
    </location>
</feature>
<feature type="domain" description="BTB" evidence="2">
    <location>
        <begin position="16"/>
        <end position="80"/>
    </location>
</feature>
<dbReference type="AlphaFoldDB" id="A0A3D8R495"/>
<feature type="region of interest" description="Disordered" evidence="1">
    <location>
        <begin position="92"/>
        <end position="120"/>
    </location>
</feature>
<gene>
    <name evidence="3" type="ORF">DSM5745_08643</name>
</gene>
<dbReference type="PANTHER" id="PTHR47843:SF2">
    <property type="entry name" value="BTB DOMAIN-CONTAINING PROTEIN"/>
    <property type="match status" value="1"/>
</dbReference>
<proteinExistence type="predicted"/>
<dbReference type="SUPFAM" id="SSF54695">
    <property type="entry name" value="POZ domain"/>
    <property type="match status" value="1"/>
</dbReference>
<dbReference type="InterPro" id="IPR000210">
    <property type="entry name" value="BTB/POZ_dom"/>
</dbReference>
<organism evidence="3 4">
    <name type="scientific">Aspergillus mulundensis</name>
    <dbReference type="NCBI Taxonomy" id="1810919"/>
    <lineage>
        <taxon>Eukaryota</taxon>
        <taxon>Fungi</taxon>
        <taxon>Dikarya</taxon>
        <taxon>Ascomycota</taxon>
        <taxon>Pezizomycotina</taxon>
        <taxon>Eurotiomycetes</taxon>
        <taxon>Eurotiomycetidae</taxon>
        <taxon>Eurotiales</taxon>
        <taxon>Aspergillaceae</taxon>
        <taxon>Aspergillus</taxon>
        <taxon>Aspergillus subgen. Nidulantes</taxon>
    </lineage>
</organism>
<dbReference type="InterPro" id="IPR011333">
    <property type="entry name" value="SKP1/BTB/POZ_sf"/>
</dbReference>
<comment type="caution">
    <text evidence="3">The sequence shown here is derived from an EMBL/GenBank/DDBJ whole genome shotgun (WGS) entry which is preliminary data.</text>
</comment>
<sequence>MSKEHTLPFFSFLDSETVSLKATESGRPFQIHRSLLASKSKTIASAFDRGFEESKKKVYTFQDTSEGTLARFIEWAYTGDYPTILKATHANEPTILKAEPSPNGTKTDGETEKTKSDSPDNLDINLISLSAPETDLTHENHPLLAHIRLYVFCSIYIIPDLRDLAFTRVTTAFKDLNQPTTLDTQLAVIAALRISFHNLLANDRLLDWLAHYAAYCLGQLRVQRDFHDLLQEAPVLGSRMVLSLSAPGTPPWQVAPPKYNFPAYVPDSTYSEEV</sequence>
<keyword evidence="4" id="KW-1185">Reference proteome</keyword>
<evidence type="ECO:0000313" key="4">
    <source>
        <dbReference type="Proteomes" id="UP000256690"/>
    </source>
</evidence>
<protein>
    <recommendedName>
        <fullName evidence="2">BTB domain-containing protein</fullName>
    </recommendedName>
</protein>
<reference evidence="3 4" key="1">
    <citation type="journal article" date="2018" name="IMA Fungus">
        <title>IMA Genome-F 9: Draft genome sequence of Annulohypoxylon stygium, Aspergillus mulundensis, Berkeleyomyces basicola (syn. Thielaviopsis basicola), Ceratocystis smalleyi, two Cercospora beticola strains, Coleophoma cylindrospora, Fusarium fracticaudum, Phialophora cf. hyalina, and Morchella septimelata.</title>
        <authorList>
            <person name="Wingfield B.D."/>
            <person name="Bills G.F."/>
            <person name="Dong Y."/>
            <person name="Huang W."/>
            <person name="Nel W.J."/>
            <person name="Swalarsk-Parry B.S."/>
            <person name="Vaghefi N."/>
            <person name="Wilken P.M."/>
            <person name="An Z."/>
            <person name="de Beer Z.W."/>
            <person name="De Vos L."/>
            <person name="Chen L."/>
            <person name="Duong T.A."/>
            <person name="Gao Y."/>
            <person name="Hammerbacher A."/>
            <person name="Kikkert J.R."/>
            <person name="Li Y."/>
            <person name="Li H."/>
            <person name="Li K."/>
            <person name="Li Q."/>
            <person name="Liu X."/>
            <person name="Ma X."/>
            <person name="Naidoo K."/>
            <person name="Pethybridge S.J."/>
            <person name="Sun J."/>
            <person name="Steenkamp E.T."/>
            <person name="van der Nest M.A."/>
            <person name="van Wyk S."/>
            <person name="Wingfield M.J."/>
            <person name="Xiong C."/>
            <person name="Yue Q."/>
            <person name="Zhang X."/>
        </authorList>
    </citation>
    <scope>NUCLEOTIDE SEQUENCE [LARGE SCALE GENOMIC DNA]</scope>
    <source>
        <strain evidence="3 4">DSM 5745</strain>
    </source>
</reference>
<dbReference type="Gene3D" id="3.30.710.10">
    <property type="entry name" value="Potassium Channel Kv1.1, Chain A"/>
    <property type="match status" value="1"/>
</dbReference>
<dbReference type="PANTHER" id="PTHR47843">
    <property type="entry name" value="BTB DOMAIN-CONTAINING PROTEIN-RELATED"/>
    <property type="match status" value="1"/>
</dbReference>
<evidence type="ECO:0000313" key="3">
    <source>
        <dbReference type="EMBL" id="RDW68883.1"/>
    </source>
</evidence>
<dbReference type="PROSITE" id="PS50097">
    <property type="entry name" value="BTB"/>
    <property type="match status" value="1"/>
</dbReference>
<accession>A0A3D8R495</accession>
<dbReference type="OrthoDB" id="6359816at2759"/>
<dbReference type="RefSeq" id="XP_026600672.1">
    <property type="nucleotide sequence ID" value="XM_026750659.1"/>
</dbReference>
<dbReference type="Proteomes" id="UP000256690">
    <property type="component" value="Unassembled WGS sequence"/>
</dbReference>
<dbReference type="CDD" id="cd18186">
    <property type="entry name" value="BTB_POZ_ZBTB_KLHL-like"/>
    <property type="match status" value="1"/>
</dbReference>